<proteinExistence type="predicted"/>
<evidence type="ECO:0000259" key="2">
    <source>
        <dbReference type="Pfam" id="PF09995"/>
    </source>
</evidence>
<protein>
    <recommendedName>
        <fullName evidence="2">ER-bound oxygenase mpaB/mpaB'/Rubber oxygenase catalytic domain-containing protein</fullName>
    </recommendedName>
</protein>
<name>A0ABU1XPR9_9NOCA</name>
<comment type="caution">
    <text evidence="3">The sequence shown here is derived from an EMBL/GenBank/DDBJ whole genome shotgun (WGS) entry which is preliminary data.</text>
</comment>
<sequence>MSGMADSLPKMANDRHRGQEPYEQRSQTVSVDIVFSRVYPRCNHSHNEEMEMTSASTRPEARTFRGDLDVPPGLPRGIDLGRIANKDKAIAMFGREMVEKLTDHALLADDYAYQAMLDFKDKSNTTNWRTFDLALEQGIDAVEDPSPGLVALFEQFDRIPDWVDFDQLYRGAVAFWRAGPIVPPVLAWATIAGGFSMYSATRPVLFSGRLQHSDRVGTRLIESFRYVVAAYTPGGMHRFDEGFRLTAKVRMIHAAVRHSLGRSEAWDWARWGVPINNLDGMVTQAGQFGVKFIDAVQNSGIRYSDRELEDIFALSRYVGYVIGVPEDILHTGYEDARRKTELHTLIEQPPDDLCREVVHSIIKFSVENPPGDVEVLPGPVAKFMTTERRLSLAYGLLHSWIPADVMTALGAERTRWRHVLPAVRPFVSAADRISRLLPHDDERTAFDILRTFNAAIEVPAGQKAAAVANPDEVHADITANKGGMPRVSSS</sequence>
<organism evidence="3 4">
    <name type="scientific">Nocardia kruczakiae</name>
    <dbReference type="NCBI Taxonomy" id="261477"/>
    <lineage>
        <taxon>Bacteria</taxon>
        <taxon>Bacillati</taxon>
        <taxon>Actinomycetota</taxon>
        <taxon>Actinomycetes</taxon>
        <taxon>Mycobacteriales</taxon>
        <taxon>Nocardiaceae</taxon>
        <taxon>Nocardia</taxon>
    </lineage>
</organism>
<dbReference type="PANTHER" id="PTHR37539">
    <property type="entry name" value="SECRETED PROTEIN-RELATED"/>
    <property type="match status" value="1"/>
</dbReference>
<dbReference type="EMBL" id="JAVDWW010000013">
    <property type="protein sequence ID" value="MDR7172548.1"/>
    <property type="molecule type" value="Genomic_DNA"/>
</dbReference>
<dbReference type="InterPro" id="IPR037473">
    <property type="entry name" value="Lcp-like"/>
</dbReference>
<feature type="compositionally biased region" description="Basic and acidic residues" evidence="1">
    <location>
        <begin position="12"/>
        <end position="23"/>
    </location>
</feature>
<dbReference type="Proteomes" id="UP001251217">
    <property type="component" value="Unassembled WGS sequence"/>
</dbReference>
<dbReference type="InterPro" id="IPR018713">
    <property type="entry name" value="MPAB/Lcp_cat_dom"/>
</dbReference>
<evidence type="ECO:0000256" key="1">
    <source>
        <dbReference type="SAM" id="MobiDB-lite"/>
    </source>
</evidence>
<gene>
    <name evidence="3" type="ORF">J2W56_006313</name>
</gene>
<keyword evidence="4" id="KW-1185">Reference proteome</keyword>
<reference evidence="3 4" key="1">
    <citation type="submission" date="2023-07" db="EMBL/GenBank/DDBJ databases">
        <title>Sorghum-associated microbial communities from plants grown in Nebraska, USA.</title>
        <authorList>
            <person name="Schachtman D."/>
        </authorList>
    </citation>
    <scope>NUCLEOTIDE SEQUENCE [LARGE SCALE GENOMIC DNA]</scope>
    <source>
        <strain evidence="3 4">4272</strain>
    </source>
</reference>
<evidence type="ECO:0000313" key="3">
    <source>
        <dbReference type="EMBL" id="MDR7172548.1"/>
    </source>
</evidence>
<dbReference type="PANTHER" id="PTHR37539:SF1">
    <property type="entry name" value="ER-BOUND OXYGENASE MPAB_MPAB'_RUBBER OXYGENASE CATALYTIC DOMAIN-CONTAINING PROTEIN"/>
    <property type="match status" value="1"/>
</dbReference>
<feature type="region of interest" description="Disordered" evidence="1">
    <location>
        <begin position="48"/>
        <end position="69"/>
    </location>
</feature>
<feature type="compositionally biased region" description="Basic and acidic residues" evidence="1">
    <location>
        <begin position="59"/>
        <end position="68"/>
    </location>
</feature>
<feature type="domain" description="ER-bound oxygenase mpaB/mpaB'/Rubber oxygenase catalytic" evidence="2">
    <location>
        <begin position="190"/>
        <end position="419"/>
    </location>
</feature>
<feature type="region of interest" description="Disordered" evidence="1">
    <location>
        <begin position="1"/>
        <end position="27"/>
    </location>
</feature>
<dbReference type="Pfam" id="PF09995">
    <property type="entry name" value="MPAB_Lcp_cat"/>
    <property type="match status" value="1"/>
</dbReference>
<accession>A0ABU1XPR9</accession>
<evidence type="ECO:0000313" key="4">
    <source>
        <dbReference type="Proteomes" id="UP001251217"/>
    </source>
</evidence>